<feature type="region of interest" description="Disordered" evidence="1">
    <location>
        <begin position="199"/>
        <end position="246"/>
    </location>
</feature>
<feature type="compositionally biased region" description="Basic residues" evidence="1">
    <location>
        <begin position="202"/>
        <end position="217"/>
    </location>
</feature>
<dbReference type="AlphaFoldDB" id="A0A8X6P138"/>
<dbReference type="Proteomes" id="UP000887013">
    <property type="component" value="Unassembled WGS sequence"/>
</dbReference>
<organism evidence="2 3">
    <name type="scientific">Nephila pilipes</name>
    <name type="common">Giant wood spider</name>
    <name type="synonym">Nephila maculata</name>
    <dbReference type="NCBI Taxonomy" id="299642"/>
    <lineage>
        <taxon>Eukaryota</taxon>
        <taxon>Metazoa</taxon>
        <taxon>Ecdysozoa</taxon>
        <taxon>Arthropoda</taxon>
        <taxon>Chelicerata</taxon>
        <taxon>Arachnida</taxon>
        <taxon>Araneae</taxon>
        <taxon>Araneomorphae</taxon>
        <taxon>Entelegynae</taxon>
        <taxon>Araneoidea</taxon>
        <taxon>Nephilidae</taxon>
        <taxon>Nephila</taxon>
    </lineage>
</organism>
<feature type="compositionally biased region" description="Polar residues" evidence="1">
    <location>
        <begin position="146"/>
        <end position="159"/>
    </location>
</feature>
<feature type="compositionally biased region" description="Polar residues" evidence="1">
    <location>
        <begin position="233"/>
        <end position="246"/>
    </location>
</feature>
<dbReference type="EMBL" id="BMAW01064238">
    <property type="protein sequence ID" value="GFT44165.1"/>
    <property type="molecule type" value="Genomic_DNA"/>
</dbReference>
<proteinExistence type="predicted"/>
<name>A0A8X6P138_NEPPI</name>
<evidence type="ECO:0000256" key="1">
    <source>
        <dbReference type="SAM" id="MobiDB-lite"/>
    </source>
</evidence>
<accession>A0A8X6P138</accession>
<sequence length="246" mass="28366">MMRKIQEIIYLITQRLRIVRIIEDAENKTSIFEATERGHKKLNAAFELYRRIRESRLHVEYILRTREVHDNVQAQEAELNTLLLTAHSSLTDVWVQLDILNITIEGNPIINNTDELEAAALNFKKNLQTTIDQSSTFKIKPHASKKTPSTNQKSPANEESPSKALAGNKEPKYQKKNTAACQQMAPKLLQLARFQPPPLHYPLRRKTQFAHGRRTTVRLRPSDSRFMPYLSRTPYSASPRSDYSDT</sequence>
<keyword evidence="3" id="KW-1185">Reference proteome</keyword>
<evidence type="ECO:0000313" key="2">
    <source>
        <dbReference type="EMBL" id="GFT44165.1"/>
    </source>
</evidence>
<gene>
    <name evidence="2" type="ORF">NPIL_291111</name>
</gene>
<feature type="region of interest" description="Disordered" evidence="1">
    <location>
        <begin position="136"/>
        <end position="180"/>
    </location>
</feature>
<reference evidence="2" key="1">
    <citation type="submission" date="2020-08" db="EMBL/GenBank/DDBJ databases">
        <title>Multicomponent nature underlies the extraordinary mechanical properties of spider dragline silk.</title>
        <authorList>
            <person name="Kono N."/>
            <person name="Nakamura H."/>
            <person name="Mori M."/>
            <person name="Yoshida Y."/>
            <person name="Ohtoshi R."/>
            <person name="Malay A.D."/>
            <person name="Moran D.A.P."/>
            <person name="Tomita M."/>
            <person name="Numata K."/>
            <person name="Arakawa K."/>
        </authorList>
    </citation>
    <scope>NUCLEOTIDE SEQUENCE</scope>
</reference>
<protein>
    <submittedName>
        <fullName evidence="2">Uncharacterized protein</fullName>
    </submittedName>
</protein>
<evidence type="ECO:0000313" key="3">
    <source>
        <dbReference type="Proteomes" id="UP000887013"/>
    </source>
</evidence>
<comment type="caution">
    <text evidence="2">The sequence shown here is derived from an EMBL/GenBank/DDBJ whole genome shotgun (WGS) entry which is preliminary data.</text>
</comment>